<keyword evidence="1" id="KW-0812">Transmembrane</keyword>
<dbReference type="NCBIfam" id="TIGR02595">
    <property type="entry name" value="PEP_CTERM"/>
    <property type="match status" value="1"/>
</dbReference>
<protein>
    <submittedName>
        <fullName evidence="3">PEP-CTERM protein-sorting domain-containing protein</fullName>
    </submittedName>
</protein>
<dbReference type="RefSeq" id="WP_090703450.1">
    <property type="nucleotide sequence ID" value="NZ_FOSP01000063.1"/>
</dbReference>
<sequence>MKNKFYITGIIAILLGYAGIGGIAHALPVLVIDDQYTNTNPSVGTSISSSNTFTSTAITGGDIIYTVNTGSVAVSFAPLPIFFGGPETVGSMFMSFDTIIGNLYEVDFDILQIGNSSTHSINVSAFDGVGIGGAVLGNSGNVGINSTGNFTFSAASIKTTIQMLGVLGTPNSSSDIGFDNFQVSTVAVPEPASFALLGMGLCVMGISAVRRRWKNESTRLFRRFFCLSQAASADSSNWR</sequence>
<keyword evidence="1" id="KW-0472">Membrane</keyword>
<feature type="domain" description="Ice-binding protein C-terminal" evidence="2">
    <location>
        <begin position="187"/>
        <end position="212"/>
    </location>
</feature>
<evidence type="ECO:0000313" key="3">
    <source>
        <dbReference type="EMBL" id="SFL33651.1"/>
    </source>
</evidence>
<gene>
    <name evidence="3" type="ORF">SAMN05216302_106310</name>
</gene>
<evidence type="ECO:0000313" key="4">
    <source>
        <dbReference type="Proteomes" id="UP000199533"/>
    </source>
</evidence>
<evidence type="ECO:0000259" key="2">
    <source>
        <dbReference type="Pfam" id="PF07589"/>
    </source>
</evidence>
<accession>A0A1I4GWX9</accession>
<feature type="transmembrane region" description="Helical" evidence="1">
    <location>
        <begin position="192"/>
        <end position="209"/>
    </location>
</feature>
<dbReference type="Pfam" id="PF07589">
    <property type="entry name" value="PEP-CTERM"/>
    <property type="match status" value="1"/>
</dbReference>
<organism evidence="3 4">
    <name type="scientific">Nitrosomonas aestuarii</name>
    <dbReference type="NCBI Taxonomy" id="52441"/>
    <lineage>
        <taxon>Bacteria</taxon>
        <taxon>Pseudomonadati</taxon>
        <taxon>Pseudomonadota</taxon>
        <taxon>Betaproteobacteria</taxon>
        <taxon>Nitrosomonadales</taxon>
        <taxon>Nitrosomonadaceae</taxon>
        <taxon>Nitrosomonas</taxon>
    </lineage>
</organism>
<dbReference type="EMBL" id="FOSP01000063">
    <property type="protein sequence ID" value="SFL33651.1"/>
    <property type="molecule type" value="Genomic_DNA"/>
</dbReference>
<keyword evidence="1" id="KW-1133">Transmembrane helix</keyword>
<keyword evidence="4" id="KW-1185">Reference proteome</keyword>
<name>A0A1I4GWX9_9PROT</name>
<dbReference type="InterPro" id="IPR013424">
    <property type="entry name" value="Ice-binding_C"/>
</dbReference>
<evidence type="ECO:0000256" key="1">
    <source>
        <dbReference type="SAM" id="Phobius"/>
    </source>
</evidence>
<proteinExistence type="predicted"/>
<reference evidence="4" key="1">
    <citation type="submission" date="2016-10" db="EMBL/GenBank/DDBJ databases">
        <authorList>
            <person name="Varghese N."/>
            <person name="Submissions S."/>
        </authorList>
    </citation>
    <scope>NUCLEOTIDE SEQUENCE [LARGE SCALE GENOMIC DNA]</scope>
    <source>
        <strain evidence="4">Nm69</strain>
    </source>
</reference>
<dbReference type="AlphaFoldDB" id="A0A1I4GWX9"/>
<dbReference type="Proteomes" id="UP000199533">
    <property type="component" value="Unassembled WGS sequence"/>
</dbReference>